<feature type="compositionally biased region" description="Polar residues" evidence="1">
    <location>
        <begin position="142"/>
        <end position="165"/>
    </location>
</feature>
<dbReference type="RefSeq" id="WP_139217822.1">
    <property type="nucleotide sequence ID" value="NZ_FOOT01000005.1"/>
</dbReference>
<evidence type="ECO:0000313" key="2">
    <source>
        <dbReference type="EMBL" id="SFH05264.1"/>
    </source>
</evidence>
<dbReference type="EMBL" id="FOOT01000005">
    <property type="protein sequence ID" value="SFH05264.1"/>
    <property type="molecule type" value="Genomic_DNA"/>
</dbReference>
<evidence type="ECO:0000256" key="1">
    <source>
        <dbReference type="SAM" id="MobiDB-lite"/>
    </source>
</evidence>
<dbReference type="Proteomes" id="UP000198724">
    <property type="component" value="Unassembled WGS sequence"/>
</dbReference>
<reference evidence="3" key="1">
    <citation type="submission" date="2016-10" db="EMBL/GenBank/DDBJ databases">
        <authorList>
            <person name="Varghese N."/>
            <person name="Submissions S."/>
        </authorList>
    </citation>
    <scope>NUCLEOTIDE SEQUENCE [LARGE SCALE GENOMIC DNA]</scope>
    <source>
        <strain evidence="3">LP51</strain>
    </source>
</reference>
<name>A0A1I2WV95_9BACT</name>
<proteinExistence type="predicted"/>
<feature type="compositionally biased region" description="Basic and acidic residues" evidence="1">
    <location>
        <begin position="10"/>
        <end position="38"/>
    </location>
</feature>
<dbReference type="OrthoDB" id="848567at2"/>
<sequence length="311" mass="35168">MNSDYSNRSGRGDSRDFHTHRSDRYRYPERDSSYHFDDYGSSARGGYGNEGYSDTWGNQGNEMGGSRNVANRGFSTYDTGRNFGNMGSYGGAQGFGDYRGGQHPQGSNYNYYSGMGSRGESGMGQQRHRSHGYESDYDSHGSGYNNEMGSSLYGSDTSRRFQGSDQGRYDFDRDNYNQGSGSFHSSDRDRGSSGYGSSGGGYMGSGYSRSSRSDYGTGNYGSMGSYDRGSSSMNYGEPYSMRDTSSRYTEYPNDTYARDAENTRIQHRDSDYDYDPNHSFDVRRDPEYIRSHNRSRTWDRGHEGNRDYDRY</sequence>
<organism evidence="2 3">
    <name type="scientific">Pontibacter chinhatensis</name>
    <dbReference type="NCBI Taxonomy" id="1436961"/>
    <lineage>
        <taxon>Bacteria</taxon>
        <taxon>Pseudomonadati</taxon>
        <taxon>Bacteroidota</taxon>
        <taxon>Cytophagia</taxon>
        <taxon>Cytophagales</taxon>
        <taxon>Hymenobacteraceae</taxon>
        <taxon>Pontibacter</taxon>
    </lineage>
</organism>
<feature type="compositionally biased region" description="Basic and acidic residues" evidence="1">
    <location>
        <begin position="256"/>
        <end position="311"/>
    </location>
</feature>
<feature type="region of interest" description="Disordered" evidence="1">
    <location>
        <begin position="116"/>
        <end position="311"/>
    </location>
</feature>
<gene>
    <name evidence="2" type="ORF">SAMN05421739_105220</name>
</gene>
<dbReference type="STRING" id="1436961.SAMN05421739_105220"/>
<dbReference type="AlphaFoldDB" id="A0A1I2WV95"/>
<feature type="compositionally biased region" description="Gly residues" evidence="1">
    <location>
        <begin position="193"/>
        <end position="204"/>
    </location>
</feature>
<evidence type="ECO:0000313" key="3">
    <source>
        <dbReference type="Proteomes" id="UP000198724"/>
    </source>
</evidence>
<feature type="region of interest" description="Disordered" evidence="1">
    <location>
        <begin position="1"/>
        <end position="67"/>
    </location>
</feature>
<feature type="compositionally biased region" description="Low complexity" evidence="1">
    <location>
        <begin position="205"/>
        <end position="217"/>
    </location>
</feature>
<accession>A0A1I2WV95</accession>
<protein>
    <submittedName>
        <fullName evidence="2">Uncharacterized protein</fullName>
    </submittedName>
</protein>
<keyword evidence="3" id="KW-1185">Reference proteome</keyword>